<dbReference type="EMBL" id="ML741798">
    <property type="protein sequence ID" value="KAE8326579.1"/>
    <property type="molecule type" value="Genomic_DNA"/>
</dbReference>
<dbReference type="AlphaFoldDB" id="A0A5N6X373"/>
<feature type="compositionally biased region" description="Basic and acidic residues" evidence="1">
    <location>
        <begin position="86"/>
        <end position="96"/>
    </location>
</feature>
<feature type="compositionally biased region" description="Polar residues" evidence="1">
    <location>
        <begin position="132"/>
        <end position="142"/>
    </location>
</feature>
<name>A0A5N6X373_9EURO</name>
<sequence length="148" mass="16766">MPNTEEYASLMSEPRKASLRDQKKRTASQISQLSQFSTASSSVSDFLEQKVKALSSQRGLLKFRYNWSLEVLNRLKRTIEQDFEDDASREKKLREGEPDDDFFERAYVGHTDGESYGGIIEAKKHSEKETSRNSAKLYSTGMSPKAGG</sequence>
<gene>
    <name evidence="2" type="ORF">BDV39DRAFT_205738</name>
</gene>
<feature type="region of interest" description="Disordered" evidence="1">
    <location>
        <begin position="1"/>
        <end position="34"/>
    </location>
</feature>
<evidence type="ECO:0000256" key="1">
    <source>
        <dbReference type="SAM" id="MobiDB-lite"/>
    </source>
</evidence>
<proteinExistence type="predicted"/>
<evidence type="ECO:0000313" key="2">
    <source>
        <dbReference type="EMBL" id="KAE8326579.1"/>
    </source>
</evidence>
<protein>
    <submittedName>
        <fullName evidence="2">Uncharacterized protein</fullName>
    </submittedName>
</protein>
<organism evidence="2 3">
    <name type="scientific">Aspergillus sergii</name>
    <dbReference type="NCBI Taxonomy" id="1034303"/>
    <lineage>
        <taxon>Eukaryota</taxon>
        <taxon>Fungi</taxon>
        <taxon>Dikarya</taxon>
        <taxon>Ascomycota</taxon>
        <taxon>Pezizomycotina</taxon>
        <taxon>Eurotiomycetes</taxon>
        <taxon>Eurotiomycetidae</taxon>
        <taxon>Eurotiales</taxon>
        <taxon>Aspergillaceae</taxon>
        <taxon>Aspergillus</taxon>
        <taxon>Aspergillus subgen. Circumdati</taxon>
    </lineage>
</organism>
<dbReference type="Proteomes" id="UP000325945">
    <property type="component" value="Unassembled WGS sequence"/>
</dbReference>
<feature type="region of interest" description="Disordered" evidence="1">
    <location>
        <begin position="84"/>
        <end position="148"/>
    </location>
</feature>
<evidence type="ECO:0000313" key="3">
    <source>
        <dbReference type="Proteomes" id="UP000325945"/>
    </source>
</evidence>
<reference evidence="3" key="1">
    <citation type="submission" date="2019-04" db="EMBL/GenBank/DDBJ databases">
        <title>Friends and foes A comparative genomics studyof 23 Aspergillus species from section Flavi.</title>
        <authorList>
            <consortium name="DOE Joint Genome Institute"/>
            <person name="Kjaerbolling I."/>
            <person name="Vesth T."/>
            <person name="Frisvad J.C."/>
            <person name="Nybo J.L."/>
            <person name="Theobald S."/>
            <person name="Kildgaard S."/>
            <person name="Isbrandt T."/>
            <person name="Kuo A."/>
            <person name="Sato A."/>
            <person name="Lyhne E.K."/>
            <person name="Kogle M.E."/>
            <person name="Wiebenga A."/>
            <person name="Kun R.S."/>
            <person name="Lubbers R.J."/>
            <person name="Makela M.R."/>
            <person name="Barry K."/>
            <person name="Chovatia M."/>
            <person name="Clum A."/>
            <person name="Daum C."/>
            <person name="Haridas S."/>
            <person name="He G."/>
            <person name="LaButti K."/>
            <person name="Lipzen A."/>
            <person name="Mondo S."/>
            <person name="Riley R."/>
            <person name="Salamov A."/>
            <person name="Simmons B.A."/>
            <person name="Magnuson J.K."/>
            <person name="Henrissat B."/>
            <person name="Mortensen U.H."/>
            <person name="Larsen T.O."/>
            <person name="Devries R.P."/>
            <person name="Grigoriev I.V."/>
            <person name="Machida M."/>
            <person name="Baker S.E."/>
            <person name="Andersen M.R."/>
        </authorList>
    </citation>
    <scope>NUCLEOTIDE SEQUENCE [LARGE SCALE GENOMIC DNA]</scope>
    <source>
        <strain evidence="3">CBS 130017</strain>
    </source>
</reference>
<keyword evidence="3" id="KW-1185">Reference proteome</keyword>
<accession>A0A5N6X373</accession>
<feature type="compositionally biased region" description="Basic and acidic residues" evidence="1">
    <location>
        <begin position="121"/>
        <end position="131"/>
    </location>
</feature>